<evidence type="ECO:0000259" key="4">
    <source>
        <dbReference type="Pfam" id="PF02782"/>
    </source>
</evidence>
<dbReference type="Proteomes" id="UP001523262">
    <property type="component" value="Unassembled WGS sequence"/>
</dbReference>
<organism evidence="5 6">
    <name type="scientific">Neobacillus pocheonensis</name>
    <dbReference type="NCBI Taxonomy" id="363869"/>
    <lineage>
        <taxon>Bacteria</taxon>
        <taxon>Bacillati</taxon>
        <taxon>Bacillota</taxon>
        <taxon>Bacilli</taxon>
        <taxon>Bacillales</taxon>
        <taxon>Bacillaceae</taxon>
        <taxon>Neobacillus</taxon>
    </lineage>
</organism>
<dbReference type="SUPFAM" id="SSF53067">
    <property type="entry name" value="Actin-like ATPase domain"/>
    <property type="match status" value="1"/>
</dbReference>
<dbReference type="InterPro" id="IPR043129">
    <property type="entry name" value="ATPase_NBD"/>
</dbReference>
<keyword evidence="3 5" id="KW-0418">Kinase</keyword>
<accession>A0ABT0WFC3</accession>
<reference evidence="5 6" key="1">
    <citation type="submission" date="2022-06" db="EMBL/GenBank/DDBJ databases">
        <authorList>
            <person name="Jeon C.O."/>
        </authorList>
    </citation>
    <scope>NUCLEOTIDE SEQUENCE [LARGE SCALE GENOMIC DNA]</scope>
    <source>
        <strain evidence="5 6">KCTC 13943</strain>
    </source>
</reference>
<proteinExistence type="inferred from homology"/>
<dbReference type="PANTHER" id="PTHR43095:SF5">
    <property type="entry name" value="XYLULOSE KINASE"/>
    <property type="match status" value="1"/>
</dbReference>
<dbReference type="InterPro" id="IPR050406">
    <property type="entry name" value="FGGY_Carb_Kinase"/>
</dbReference>
<dbReference type="GO" id="GO:0016301">
    <property type="term" value="F:kinase activity"/>
    <property type="evidence" value="ECO:0007669"/>
    <property type="project" value="UniProtKB-KW"/>
</dbReference>
<comment type="similarity">
    <text evidence="1">Belongs to the FGGY kinase family.</text>
</comment>
<dbReference type="Pfam" id="PF02782">
    <property type="entry name" value="FGGY_C"/>
    <property type="match status" value="1"/>
</dbReference>
<comment type="caution">
    <text evidence="5">The sequence shown here is derived from an EMBL/GenBank/DDBJ whole genome shotgun (WGS) entry which is preliminary data.</text>
</comment>
<feature type="domain" description="Carbohydrate kinase FGGY C-terminal" evidence="4">
    <location>
        <begin position="7"/>
        <end position="52"/>
    </location>
</feature>
<keyword evidence="6" id="KW-1185">Reference proteome</keyword>
<evidence type="ECO:0000256" key="3">
    <source>
        <dbReference type="ARBA" id="ARBA00022777"/>
    </source>
</evidence>
<dbReference type="EMBL" id="JAMQCR010000002">
    <property type="protein sequence ID" value="MCM2534943.1"/>
    <property type="molecule type" value="Genomic_DNA"/>
</dbReference>
<keyword evidence="2" id="KW-0808">Transferase</keyword>
<dbReference type="InterPro" id="IPR018485">
    <property type="entry name" value="FGGY_C"/>
</dbReference>
<evidence type="ECO:0000313" key="5">
    <source>
        <dbReference type="EMBL" id="MCM2534943.1"/>
    </source>
</evidence>
<gene>
    <name evidence="5" type="ORF">NDK43_24640</name>
</gene>
<sequence length="114" mass="12830">MLEEIDVRLNDLVVIGGGFKSDVIMQIIADLFGLPVLRREGSSSACLGAAICVCQHLSIYKDFYEATSKMVKTQQMFIPNPKNHVLYNKINDTVVKNVRAHTDEILKLTYPIFN</sequence>
<dbReference type="Gene3D" id="3.30.420.40">
    <property type="match status" value="1"/>
</dbReference>
<protein>
    <submittedName>
        <fullName evidence="5">FGGY-family carbohydrate kinase</fullName>
    </submittedName>
</protein>
<evidence type="ECO:0000256" key="2">
    <source>
        <dbReference type="ARBA" id="ARBA00022679"/>
    </source>
</evidence>
<evidence type="ECO:0000313" key="6">
    <source>
        <dbReference type="Proteomes" id="UP001523262"/>
    </source>
</evidence>
<evidence type="ECO:0000256" key="1">
    <source>
        <dbReference type="ARBA" id="ARBA00009156"/>
    </source>
</evidence>
<name>A0ABT0WFC3_9BACI</name>
<dbReference type="PANTHER" id="PTHR43095">
    <property type="entry name" value="SUGAR KINASE"/>
    <property type="match status" value="1"/>
</dbReference>